<proteinExistence type="predicted"/>
<reference evidence="2 3" key="1">
    <citation type="submission" date="2018-04" db="EMBL/GenBank/DDBJ databases">
        <authorList>
            <person name="Vogel A."/>
        </authorList>
    </citation>
    <scope>NUCLEOTIDE SEQUENCE [LARGE SCALE GENOMIC DNA]</scope>
</reference>
<accession>A0A484LLS9</accession>
<evidence type="ECO:0000313" key="3">
    <source>
        <dbReference type="Proteomes" id="UP000595140"/>
    </source>
</evidence>
<organism evidence="2 3">
    <name type="scientific">Cuscuta campestris</name>
    <dbReference type="NCBI Taxonomy" id="132261"/>
    <lineage>
        <taxon>Eukaryota</taxon>
        <taxon>Viridiplantae</taxon>
        <taxon>Streptophyta</taxon>
        <taxon>Embryophyta</taxon>
        <taxon>Tracheophyta</taxon>
        <taxon>Spermatophyta</taxon>
        <taxon>Magnoliopsida</taxon>
        <taxon>eudicotyledons</taxon>
        <taxon>Gunneridae</taxon>
        <taxon>Pentapetalae</taxon>
        <taxon>asterids</taxon>
        <taxon>lamiids</taxon>
        <taxon>Solanales</taxon>
        <taxon>Convolvulaceae</taxon>
        <taxon>Cuscuteae</taxon>
        <taxon>Cuscuta</taxon>
        <taxon>Cuscuta subgen. Grammica</taxon>
        <taxon>Cuscuta sect. Cleistogrammica</taxon>
    </lineage>
</organism>
<dbReference type="Proteomes" id="UP000595140">
    <property type="component" value="Unassembled WGS sequence"/>
</dbReference>
<keyword evidence="3" id="KW-1185">Reference proteome</keyword>
<evidence type="ECO:0000313" key="2">
    <source>
        <dbReference type="EMBL" id="VFQ77361.1"/>
    </source>
</evidence>
<dbReference type="AlphaFoldDB" id="A0A484LLS9"/>
<gene>
    <name evidence="2" type="ORF">CCAM_LOCUS19137</name>
</gene>
<protein>
    <recommendedName>
        <fullName evidence="1">Reverse transcriptase Ty1/copia-type domain-containing protein</fullName>
    </recommendedName>
</protein>
<feature type="domain" description="Reverse transcriptase Ty1/copia-type" evidence="1">
    <location>
        <begin position="1"/>
        <end position="56"/>
    </location>
</feature>
<dbReference type="Pfam" id="PF07727">
    <property type="entry name" value="RVT_2"/>
    <property type="match status" value="1"/>
</dbReference>
<sequence>MHRDFKLKELGPLHYFLGIEVQRTQDSILLHQSKYARDLLRRAGMSDCHPAITPMATRPITKPSLPFKDISHFRSIVGEQLADILTKPLPPVPFEYLCSKLPLVSVDQLAGGY</sequence>
<name>A0A484LLS9_9ASTE</name>
<dbReference type="OrthoDB" id="1294338at2759"/>
<evidence type="ECO:0000259" key="1">
    <source>
        <dbReference type="Pfam" id="PF07727"/>
    </source>
</evidence>
<dbReference type="EMBL" id="OOIL02001679">
    <property type="protein sequence ID" value="VFQ77361.1"/>
    <property type="molecule type" value="Genomic_DNA"/>
</dbReference>
<dbReference type="InterPro" id="IPR013103">
    <property type="entry name" value="RVT_2"/>
</dbReference>